<evidence type="ECO:0000313" key="1">
    <source>
        <dbReference type="EMBL" id="MBL0720046.1"/>
    </source>
</evidence>
<evidence type="ECO:0000313" key="2">
    <source>
        <dbReference type="Proteomes" id="UP000643207"/>
    </source>
</evidence>
<dbReference type="NCBIfam" id="NF045536">
    <property type="entry name" value="phasin_PhaP6"/>
    <property type="match status" value="1"/>
</dbReference>
<dbReference type="RefSeq" id="WP_201825784.1">
    <property type="nucleotide sequence ID" value="NZ_JAERRA010000001.1"/>
</dbReference>
<sequence>MSTRPSRQALVLGSQAAELAWAVPQVVAHHLTRLALAGPLPSARDRKEFEGMVQEKQQAFSQAWQAMAVQTLRAQQQLGLSFLQQLGQPMRWRAGVAPPGLAQLQRAALGILGQGLAPVHRKAVANAKRLARTRLR</sequence>
<reference evidence="1 2" key="1">
    <citation type="submission" date="2021-01" db="EMBL/GenBank/DDBJ databases">
        <title>Piscinibacter sp. Jin2 Genome sequencing and assembly.</title>
        <authorList>
            <person name="Kim I."/>
        </authorList>
    </citation>
    <scope>NUCLEOTIDE SEQUENCE [LARGE SCALE GENOMIC DNA]</scope>
    <source>
        <strain evidence="1 2">Jin2</strain>
    </source>
</reference>
<protein>
    <submittedName>
        <fullName evidence="1">Uncharacterized protein</fullName>
    </submittedName>
</protein>
<keyword evidence="2" id="KW-1185">Reference proteome</keyword>
<dbReference type="EMBL" id="JAERRA010000001">
    <property type="protein sequence ID" value="MBL0720046.1"/>
    <property type="molecule type" value="Genomic_DNA"/>
</dbReference>
<name>A0A9X1BQU9_9BURK</name>
<dbReference type="AlphaFoldDB" id="A0A9X1BQU9"/>
<dbReference type="Proteomes" id="UP000643207">
    <property type="component" value="Unassembled WGS sequence"/>
</dbReference>
<gene>
    <name evidence="1" type="ORF">JI742_09120</name>
</gene>
<proteinExistence type="predicted"/>
<organism evidence="1 2">
    <name type="scientific">Aquariibacter lacus</name>
    <dbReference type="NCBI Taxonomy" id="2801332"/>
    <lineage>
        <taxon>Bacteria</taxon>
        <taxon>Pseudomonadati</taxon>
        <taxon>Pseudomonadota</taxon>
        <taxon>Betaproteobacteria</taxon>
        <taxon>Burkholderiales</taxon>
        <taxon>Sphaerotilaceae</taxon>
        <taxon>Aquariibacter</taxon>
    </lineage>
</organism>
<accession>A0A9X1BQU9</accession>
<comment type="caution">
    <text evidence="1">The sequence shown here is derived from an EMBL/GenBank/DDBJ whole genome shotgun (WGS) entry which is preliminary data.</text>
</comment>
<dbReference type="InterPro" id="IPR053785">
    <property type="entry name" value="PhaP6-like"/>
</dbReference>